<dbReference type="GO" id="GO:0008713">
    <property type="term" value="F:ADP-heptose-lipopolysaccharide heptosyltransferase activity"/>
    <property type="evidence" value="ECO:0007669"/>
    <property type="project" value="UniProtKB-EC"/>
</dbReference>
<protein>
    <recommendedName>
        <fullName evidence="4">lipopolysaccharide heptosyltransferase II</fullName>
        <ecNumber evidence="4">2.4.99.24</ecNumber>
    </recommendedName>
</protein>
<dbReference type="CDD" id="cd03789">
    <property type="entry name" value="GT9_LPS_heptosyltransferase"/>
    <property type="match status" value="1"/>
</dbReference>
<evidence type="ECO:0000256" key="4">
    <source>
        <dbReference type="ARBA" id="ARBA00044042"/>
    </source>
</evidence>
<dbReference type="InterPro" id="IPR011910">
    <property type="entry name" value="RfaF"/>
</dbReference>
<reference evidence="6 7" key="1">
    <citation type="journal article" date="2009" name="J. Bacteriol.">
        <title>Draft genome sequence of the extremely acidophilic bacterium Acidithiobacillus caldus ATCC 51756 reveals metabolic versatility in the genus Acidithiobacillus.</title>
        <authorList>
            <person name="Valdes J."/>
            <person name="Quatrini R."/>
            <person name="Hallberg K."/>
            <person name="Dopson M."/>
            <person name="Valenzuela P.D."/>
            <person name="Holmes D.S."/>
        </authorList>
    </citation>
    <scope>NUCLEOTIDE SEQUENCE [LARGE SCALE GENOMIC DNA]</scope>
    <source>
        <strain evidence="7">ATCC 51756 / DSM 8584 / KU</strain>
    </source>
</reference>
<dbReference type="AlphaFoldDB" id="A0A059ZY43"/>
<evidence type="ECO:0000256" key="1">
    <source>
        <dbReference type="ARBA" id="ARBA00022676"/>
    </source>
</evidence>
<dbReference type="RefSeq" id="WP_004869320.1">
    <property type="nucleotide sequence ID" value="NZ_CP005986.1"/>
</dbReference>
<evidence type="ECO:0000256" key="3">
    <source>
        <dbReference type="ARBA" id="ARBA00043995"/>
    </source>
</evidence>
<dbReference type="HOGENOM" id="CLU_038371_7_0_6"/>
<dbReference type="GeneID" id="92932669"/>
<comment type="similarity">
    <text evidence="3">Belongs to the glycosyltransferase 9 family.</text>
</comment>
<dbReference type="InterPro" id="IPR002201">
    <property type="entry name" value="Glyco_trans_9"/>
</dbReference>
<comment type="catalytic activity">
    <reaction evidence="5">
        <text>an L-alpha-D-Hep-(1-&gt;5)-[alpha-Kdo-(2-&gt;4)]-alpha-Kdo-(2-&gt;6)-lipid A + ADP-L-glycero-beta-D-manno-heptose = an L-alpha-D-Hep-(1-&gt;3)-L-alpha-D-Hep-(1-&gt;5)-[alpha-Kdo-(2-&gt;4)]-alpha-Kdo-(2-&gt;6)-lipid A + ADP + H(+)</text>
        <dbReference type="Rhea" id="RHEA:74071"/>
        <dbReference type="ChEBI" id="CHEBI:15378"/>
        <dbReference type="ChEBI" id="CHEBI:61506"/>
        <dbReference type="ChEBI" id="CHEBI:193068"/>
        <dbReference type="ChEBI" id="CHEBI:193069"/>
        <dbReference type="ChEBI" id="CHEBI:456216"/>
        <dbReference type="EC" id="2.4.99.24"/>
    </reaction>
</comment>
<dbReference type="GO" id="GO:0005829">
    <property type="term" value="C:cytosol"/>
    <property type="evidence" value="ECO:0007669"/>
    <property type="project" value="TreeGrafter"/>
</dbReference>
<dbReference type="GO" id="GO:0009244">
    <property type="term" value="P:lipopolysaccharide core region biosynthetic process"/>
    <property type="evidence" value="ECO:0007669"/>
    <property type="project" value="TreeGrafter"/>
</dbReference>
<evidence type="ECO:0000313" key="7">
    <source>
        <dbReference type="Proteomes" id="UP000005522"/>
    </source>
</evidence>
<dbReference type="FunFam" id="3.40.50.2000:FF:000023">
    <property type="entry name" value="ADP-heptose--LPS heptosyltransferase II"/>
    <property type="match status" value="1"/>
</dbReference>
<organism evidence="6 7">
    <name type="scientific">Acidithiobacillus caldus (strain ATCC 51756 / DSM 8584 / KU)</name>
    <dbReference type="NCBI Taxonomy" id="637389"/>
    <lineage>
        <taxon>Bacteria</taxon>
        <taxon>Pseudomonadati</taxon>
        <taxon>Pseudomonadota</taxon>
        <taxon>Acidithiobacillia</taxon>
        <taxon>Acidithiobacillales</taxon>
        <taxon>Acidithiobacillaceae</taxon>
        <taxon>Acidithiobacillus</taxon>
    </lineage>
</organism>
<sequence>MSHIEAVEDMAAPMADGGEDDPLERGYSAFRNTRLARSNDPAQLLLVGPSWVGDMVMAQVLLQVLRRRWPRLQIDLLAPAPAALLGERMAEVRTVYATTVGHGRLALGERRAWARRLRSADYDWSICLPNSFKSALIPYWARIPVRTGFRGEGRLLLLNDRRPLNRRKLVRTVDRYVALGIPRRLPQPSQLPAPRLRVDVAAREQAVQRLGLATGGPILALAPGAEYGPAKRWPTRHWIALAREALRRGYTVWALGGPKDAPLTAEIHSAVPEVVDLGGKTSLVEAVDLLSLASVTVSNDSGLMHVAGAVGSRVIALYGSSPLTMTPPLAPQAVALRLDLPCSPCGKRNCPLKHHRCMEDLGVERVLPYLPAEEG</sequence>
<dbReference type="EC" id="2.4.99.24" evidence="4"/>
<dbReference type="eggNOG" id="COG0859">
    <property type="taxonomic scope" value="Bacteria"/>
</dbReference>
<dbReference type="Proteomes" id="UP000005522">
    <property type="component" value="Chromosome"/>
</dbReference>
<dbReference type="Pfam" id="PF01075">
    <property type="entry name" value="Glyco_transf_9"/>
    <property type="match status" value="1"/>
</dbReference>
<proteinExistence type="inferred from homology"/>
<accession>A0A059ZY43</accession>
<evidence type="ECO:0000313" key="6">
    <source>
        <dbReference type="EMBL" id="AIA56455.1"/>
    </source>
</evidence>
<dbReference type="NCBIfam" id="TIGR02195">
    <property type="entry name" value="heptsyl_trn_II"/>
    <property type="match status" value="1"/>
</dbReference>
<keyword evidence="2 6" id="KW-0808">Transferase</keyword>
<dbReference type="SUPFAM" id="SSF53756">
    <property type="entry name" value="UDP-Glycosyltransferase/glycogen phosphorylase"/>
    <property type="match status" value="1"/>
</dbReference>
<keyword evidence="1 6" id="KW-0328">Glycosyltransferase</keyword>
<dbReference type="PANTHER" id="PTHR30160:SF7">
    <property type="entry name" value="ADP-HEPTOSE--LPS HEPTOSYLTRANSFERASE 2"/>
    <property type="match status" value="1"/>
</dbReference>
<evidence type="ECO:0000256" key="2">
    <source>
        <dbReference type="ARBA" id="ARBA00022679"/>
    </source>
</evidence>
<dbReference type="InterPro" id="IPR051199">
    <property type="entry name" value="LPS_LOS_Heptosyltrfase"/>
</dbReference>
<gene>
    <name evidence="6" type="ORF">Acaty_c2612</name>
</gene>
<evidence type="ECO:0000256" key="5">
    <source>
        <dbReference type="ARBA" id="ARBA00047503"/>
    </source>
</evidence>
<dbReference type="PANTHER" id="PTHR30160">
    <property type="entry name" value="TETRAACYLDISACCHARIDE 4'-KINASE-RELATED"/>
    <property type="match status" value="1"/>
</dbReference>
<dbReference type="Gene3D" id="3.40.50.2000">
    <property type="entry name" value="Glycogen Phosphorylase B"/>
    <property type="match status" value="2"/>
</dbReference>
<dbReference type="EMBL" id="CP005986">
    <property type="protein sequence ID" value="AIA56455.1"/>
    <property type="molecule type" value="Genomic_DNA"/>
</dbReference>
<name>A0A059ZY43_ACICK</name>
<dbReference type="KEGG" id="acz:Acaty_c2612"/>